<dbReference type="RefSeq" id="WP_043412321.1">
    <property type="nucleotide sequence ID" value="NZ_JPMI01000378.1"/>
</dbReference>
<reference evidence="1 2" key="1">
    <citation type="submission" date="2014-07" db="EMBL/GenBank/DDBJ databases">
        <title>Draft Genome Sequence of Gephyronic Acid Producer, Cystobacter violaceus Strain Cb vi76.</title>
        <authorList>
            <person name="Stevens D.C."/>
            <person name="Young J."/>
            <person name="Carmichael R."/>
            <person name="Tan J."/>
            <person name="Taylor R.E."/>
        </authorList>
    </citation>
    <scope>NUCLEOTIDE SEQUENCE [LARGE SCALE GENOMIC DNA]</scope>
    <source>
        <strain evidence="1 2">Cb vi76</strain>
    </source>
</reference>
<accession>A0A084SG11</accession>
<evidence type="ECO:0000313" key="2">
    <source>
        <dbReference type="Proteomes" id="UP000028547"/>
    </source>
</evidence>
<evidence type="ECO:0000313" key="1">
    <source>
        <dbReference type="EMBL" id="KFA87396.1"/>
    </source>
</evidence>
<dbReference type="AlphaFoldDB" id="A0A084SG11"/>
<name>A0A084SG11_9BACT</name>
<dbReference type="Proteomes" id="UP000028547">
    <property type="component" value="Unassembled WGS sequence"/>
</dbReference>
<dbReference type="EMBL" id="JPMI01000378">
    <property type="protein sequence ID" value="KFA87396.1"/>
    <property type="molecule type" value="Genomic_DNA"/>
</dbReference>
<sequence length="258" mass="28385">MDERCWAPEGEEGHSFHRNFIRVLADEFHRVAVPPSAVILMPAGAITTDAEGPLSTSKDALVSLQHTIAQLDLGRLRHEVLLGVDLNHHGTWLQSVIHLDDGRQPSFEDITVKSYPASSERSTLWGWNIAWENDGRLPAELTRGRVVATHAGPVLVLVCHEAVLLSNRSRSRLVDSVAVHLRESIEARLYSDVRFVLLATHYLDTQSGKVFKSVASRLEQKGFVPIVTTFAPSGQSDDVAGRFGMTSSEVATLLVDAH</sequence>
<gene>
    <name evidence="1" type="ORF">Q664_47785</name>
</gene>
<organism evidence="1 2">
    <name type="scientific">Archangium violaceum Cb vi76</name>
    <dbReference type="NCBI Taxonomy" id="1406225"/>
    <lineage>
        <taxon>Bacteria</taxon>
        <taxon>Pseudomonadati</taxon>
        <taxon>Myxococcota</taxon>
        <taxon>Myxococcia</taxon>
        <taxon>Myxococcales</taxon>
        <taxon>Cystobacterineae</taxon>
        <taxon>Archangiaceae</taxon>
        <taxon>Archangium</taxon>
    </lineage>
</organism>
<proteinExistence type="predicted"/>
<protein>
    <submittedName>
        <fullName evidence="1">Uncharacterized protein</fullName>
    </submittedName>
</protein>
<comment type="caution">
    <text evidence="1">The sequence shown here is derived from an EMBL/GenBank/DDBJ whole genome shotgun (WGS) entry which is preliminary data.</text>
</comment>